<dbReference type="Proteomes" id="UP000466442">
    <property type="component" value="Linkage Group LG1"/>
</dbReference>
<organism evidence="2 3">
    <name type="scientific">Apolygus lucorum</name>
    <name type="common">Small green plant bug</name>
    <name type="synonym">Lygocoris lucorum</name>
    <dbReference type="NCBI Taxonomy" id="248454"/>
    <lineage>
        <taxon>Eukaryota</taxon>
        <taxon>Metazoa</taxon>
        <taxon>Ecdysozoa</taxon>
        <taxon>Arthropoda</taxon>
        <taxon>Hexapoda</taxon>
        <taxon>Insecta</taxon>
        <taxon>Pterygota</taxon>
        <taxon>Neoptera</taxon>
        <taxon>Paraneoptera</taxon>
        <taxon>Hemiptera</taxon>
        <taxon>Heteroptera</taxon>
        <taxon>Panheteroptera</taxon>
        <taxon>Cimicomorpha</taxon>
        <taxon>Miridae</taxon>
        <taxon>Mirini</taxon>
        <taxon>Apolygus</taxon>
    </lineage>
</organism>
<comment type="caution">
    <text evidence="2">The sequence shown here is derived from an EMBL/GenBank/DDBJ whole genome shotgun (WGS) entry which is preliminary data.</text>
</comment>
<feature type="region of interest" description="Disordered" evidence="1">
    <location>
        <begin position="186"/>
        <end position="210"/>
    </location>
</feature>
<evidence type="ECO:0000313" key="2">
    <source>
        <dbReference type="EMBL" id="KAF6216217.1"/>
    </source>
</evidence>
<accession>A0A8S9Y4N6</accession>
<sequence>MATEEARAAGVRFMNVHLQQFLPNRSVEAIKCIRRRRDYKDMVAAASLRIRGEFAVDAEEHSFLDSETVEGDSGGSQMSDVMPSTSHNVGIFDEELRVDGVVPGNDGRSSSLRPPHGSAILEVIERLITECREGAVGVEWDLGALTSLTSLVGRQLANGVADYVGVVLGHSRVEVRPGVLRPVTVRETSGQVASQRRPGDHESNRRRRMRERRAEYARIQQLWKSRPDQAAKEILGEDSGSGTGQLSLQEFDSFWRPVLEDVGRVCPFPVNRLKALERSTWDVARVVAHLPVVHKDLTWCNKVLSGWLPDPAKEMASRLHCSVDGRELRESSKCGASTAWVYQTAEGIPAADYRHYHQVRIGALPTKMRTRRGIGGGEKSCRACAAPAETPAHVIQMCPRTHGGRIKRHDAVVGLLAETLARRGWSVEKEVLFRLGREALKPDLVAVHHDGTCKVIDVQVVAASQGLSGAFQAKVAKYKRVDLLGAVGARHGVGLEGIEVIACTISWRGVWCRASSDALKKIGVPMGTLKGITTRVLMGSWLNLRTFMRGTSAHHGVGVRGRGGGAQPGMGVGR</sequence>
<proteinExistence type="predicted"/>
<gene>
    <name evidence="2" type="ORF">GE061_000557</name>
</gene>
<evidence type="ECO:0000313" key="3">
    <source>
        <dbReference type="Proteomes" id="UP000466442"/>
    </source>
</evidence>
<dbReference type="AlphaFoldDB" id="A0A8S9Y4N6"/>
<evidence type="ECO:0008006" key="4">
    <source>
        <dbReference type="Google" id="ProtNLM"/>
    </source>
</evidence>
<name>A0A8S9Y4N6_APOLU</name>
<dbReference type="EMBL" id="WIXP02000001">
    <property type="protein sequence ID" value="KAF6216217.1"/>
    <property type="molecule type" value="Genomic_DNA"/>
</dbReference>
<dbReference type="OrthoDB" id="8195432at2759"/>
<evidence type="ECO:0000256" key="1">
    <source>
        <dbReference type="SAM" id="MobiDB-lite"/>
    </source>
</evidence>
<reference evidence="2" key="1">
    <citation type="journal article" date="2021" name="Mol. Ecol. Resour.">
        <title>Apolygus lucorum genome provides insights into omnivorousness and mesophyll feeding.</title>
        <authorList>
            <person name="Liu Y."/>
            <person name="Liu H."/>
            <person name="Wang H."/>
            <person name="Huang T."/>
            <person name="Liu B."/>
            <person name="Yang B."/>
            <person name="Yin L."/>
            <person name="Li B."/>
            <person name="Zhang Y."/>
            <person name="Zhang S."/>
            <person name="Jiang F."/>
            <person name="Zhang X."/>
            <person name="Ren Y."/>
            <person name="Wang B."/>
            <person name="Wang S."/>
            <person name="Lu Y."/>
            <person name="Wu K."/>
            <person name="Fan W."/>
            <person name="Wang G."/>
        </authorList>
    </citation>
    <scope>NUCLEOTIDE SEQUENCE</scope>
    <source>
        <strain evidence="2">12Hb</strain>
    </source>
</reference>
<keyword evidence="3" id="KW-1185">Reference proteome</keyword>
<protein>
    <recommendedName>
        <fullName evidence="4">Reverse transcriptase</fullName>
    </recommendedName>
</protein>